<comment type="cofactor">
    <cofactor evidence="6">
        <name>Co(2+)</name>
        <dbReference type="ChEBI" id="CHEBI:48828"/>
    </cofactor>
    <cofactor evidence="6">
        <name>Zn(2+)</name>
        <dbReference type="ChEBI" id="CHEBI:29105"/>
    </cofactor>
    <cofactor evidence="6">
        <name>Mn(2+)</name>
        <dbReference type="ChEBI" id="CHEBI:29035"/>
    </cofactor>
    <cofactor evidence="6">
        <name>Fe(2+)</name>
        <dbReference type="ChEBI" id="CHEBI:29033"/>
    </cofactor>
    <text evidence="6">Binds 2 divalent metal cations per subunit. Has a high-affinity and a low affinity metal-binding site. The true nature of the physiological cofactor is under debate. The enzyme is active with cobalt, zinc, manganese or divalent iron ions. Most likely, methionine aminopeptidases function as mononuclear Fe(2+)-metalloproteases under physiological conditions, and the catalytically relevant metal-binding site has been assigned to the histidine-containing high-affinity site.</text>
</comment>
<dbReference type="CDD" id="cd01086">
    <property type="entry name" value="MetAP1"/>
    <property type="match status" value="1"/>
</dbReference>
<dbReference type="EC" id="3.4.11.18" evidence="6 7"/>
<reference evidence="9 10" key="1">
    <citation type="submission" date="2021-05" db="EMBL/GenBank/DDBJ databases">
        <title>A Polyphasic approach of four new species of the genus Ohtaekwangia: Ohtaekwangia histidinii sp. nov., Ohtaekwangia cretensis sp. nov., Ohtaekwangia indiensis sp. nov., Ohtaekwangia reichenbachii sp. nov. from diverse environment.</title>
        <authorList>
            <person name="Octaviana S."/>
        </authorList>
    </citation>
    <scope>NUCLEOTIDE SEQUENCE [LARGE SCALE GENOMIC DNA]</scope>
    <source>
        <strain evidence="9 10">PWU4</strain>
    </source>
</reference>
<dbReference type="EMBL" id="JAHESF010000005">
    <property type="protein sequence ID" value="MBT1696558.1"/>
    <property type="molecule type" value="Genomic_DNA"/>
</dbReference>
<accession>A0AAP2DHL8</accession>
<evidence type="ECO:0000256" key="2">
    <source>
        <dbReference type="ARBA" id="ARBA00022438"/>
    </source>
</evidence>
<evidence type="ECO:0000256" key="1">
    <source>
        <dbReference type="ARBA" id="ARBA00002521"/>
    </source>
</evidence>
<comment type="function">
    <text evidence="1 6">Removes the N-terminal methionine from nascent proteins. The N-terminal methionine is often cleaved when the second residue in the primary sequence is small and uncharged (Met-Ala-, Cys, Gly, Pro, Ser, Thr, or Val). Requires deformylation of the N(alpha)-formylated initiator methionine before it can be hydrolyzed.</text>
</comment>
<dbReference type="HAMAP" id="MF_01974">
    <property type="entry name" value="MetAP_1"/>
    <property type="match status" value="1"/>
</dbReference>
<dbReference type="NCBIfam" id="TIGR00500">
    <property type="entry name" value="met_pdase_I"/>
    <property type="match status" value="1"/>
</dbReference>
<dbReference type="Gene3D" id="3.90.230.10">
    <property type="entry name" value="Creatinase/methionine aminopeptidase superfamily"/>
    <property type="match status" value="1"/>
</dbReference>
<dbReference type="GO" id="GO:0070006">
    <property type="term" value="F:metalloaminopeptidase activity"/>
    <property type="evidence" value="ECO:0007669"/>
    <property type="project" value="UniProtKB-UniRule"/>
</dbReference>
<evidence type="ECO:0000259" key="8">
    <source>
        <dbReference type="Pfam" id="PF00557"/>
    </source>
</evidence>
<dbReference type="GO" id="GO:0006508">
    <property type="term" value="P:proteolysis"/>
    <property type="evidence" value="ECO:0007669"/>
    <property type="project" value="UniProtKB-KW"/>
</dbReference>
<feature type="binding site" evidence="6">
    <location>
        <position position="94"/>
    </location>
    <ligand>
        <name>a divalent metal cation</name>
        <dbReference type="ChEBI" id="CHEBI:60240"/>
        <label>1</label>
    </ligand>
</feature>
<comment type="caution">
    <text evidence="9">The sequence shown here is derived from an EMBL/GenBank/DDBJ whole genome shotgun (WGS) entry which is preliminary data.</text>
</comment>
<dbReference type="RefSeq" id="WP_254161840.1">
    <property type="nucleotide sequence ID" value="NZ_JAHESF010000005.1"/>
</dbReference>
<evidence type="ECO:0000256" key="4">
    <source>
        <dbReference type="ARBA" id="ARBA00022723"/>
    </source>
</evidence>
<dbReference type="InterPro" id="IPR036005">
    <property type="entry name" value="Creatinase/aminopeptidase-like"/>
</dbReference>
<dbReference type="PRINTS" id="PR00599">
    <property type="entry name" value="MAPEPTIDASE"/>
</dbReference>
<dbReference type="PANTHER" id="PTHR43330:SF27">
    <property type="entry name" value="METHIONINE AMINOPEPTIDASE"/>
    <property type="match status" value="1"/>
</dbReference>
<name>A0AAP2DHL8_9BACT</name>
<keyword evidence="5 6" id="KW-0378">Hydrolase</keyword>
<dbReference type="Pfam" id="PF00557">
    <property type="entry name" value="Peptidase_M24"/>
    <property type="match status" value="1"/>
</dbReference>
<keyword evidence="10" id="KW-1185">Reference proteome</keyword>
<feature type="binding site" evidence="6">
    <location>
        <position position="175"/>
    </location>
    <ligand>
        <name>substrate</name>
    </ligand>
</feature>
<comment type="similarity">
    <text evidence="6">Belongs to the peptidase M24A family. Methionine aminopeptidase type 1 subfamily.</text>
</comment>
<keyword evidence="3 6" id="KW-0645">Protease</keyword>
<proteinExistence type="inferred from homology"/>
<feature type="binding site" evidence="6">
    <location>
        <position position="201"/>
    </location>
    <ligand>
        <name>a divalent metal cation</name>
        <dbReference type="ChEBI" id="CHEBI:60240"/>
        <label>2</label>
        <note>catalytic</note>
    </ligand>
</feature>
<keyword evidence="4 6" id="KW-0479">Metal-binding</keyword>
<dbReference type="InterPro" id="IPR002467">
    <property type="entry name" value="Pept_M24A_MAP1"/>
</dbReference>
<feature type="binding site" evidence="6">
    <location>
        <position position="232"/>
    </location>
    <ligand>
        <name>a divalent metal cation</name>
        <dbReference type="ChEBI" id="CHEBI:60240"/>
        <label>2</label>
        <note>catalytic</note>
    </ligand>
</feature>
<evidence type="ECO:0000256" key="5">
    <source>
        <dbReference type="ARBA" id="ARBA00022801"/>
    </source>
</evidence>
<evidence type="ECO:0000256" key="7">
    <source>
        <dbReference type="RuleBase" id="RU003653"/>
    </source>
</evidence>
<dbReference type="SUPFAM" id="SSF55920">
    <property type="entry name" value="Creatinase/aminopeptidase"/>
    <property type="match status" value="1"/>
</dbReference>
<evidence type="ECO:0000313" key="10">
    <source>
        <dbReference type="Proteomes" id="UP001319200"/>
    </source>
</evidence>
<feature type="domain" description="Peptidase M24" evidence="8">
    <location>
        <begin position="13"/>
        <end position="238"/>
    </location>
</feature>
<keyword evidence="2 6" id="KW-0031">Aminopeptidase</keyword>
<gene>
    <name evidence="6 9" type="primary">map</name>
    <name evidence="9" type="ORF">KK083_06725</name>
</gene>
<evidence type="ECO:0000313" key="9">
    <source>
        <dbReference type="EMBL" id="MBT1696558.1"/>
    </source>
</evidence>
<protein>
    <recommendedName>
        <fullName evidence="6 7">Methionine aminopeptidase</fullName>
        <shortName evidence="6">MAP</shortName>
        <shortName evidence="6">MetAP</shortName>
        <ecNumber evidence="6 7">3.4.11.18</ecNumber>
    </recommendedName>
    <alternativeName>
        <fullName evidence="6">Peptidase M</fullName>
    </alternativeName>
</protein>
<organism evidence="9 10">
    <name type="scientific">Chryseosolibacter histidini</name>
    <dbReference type="NCBI Taxonomy" id="2782349"/>
    <lineage>
        <taxon>Bacteria</taxon>
        <taxon>Pseudomonadati</taxon>
        <taxon>Bacteroidota</taxon>
        <taxon>Cytophagia</taxon>
        <taxon>Cytophagales</taxon>
        <taxon>Chryseotaleaceae</taxon>
        <taxon>Chryseosolibacter</taxon>
    </lineage>
</organism>
<comment type="subunit">
    <text evidence="6">Monomer.</text>
</comment>
<dbReference type="GO" id="GO:0046872">
    <property type="term" value="F:metal ion binding"/>
    <property type="evidence" value="ECO:0007669"/>
    <property type="project" value="UniProtKB-UniRule"/>
</dbReference>
<dbReference type="InterPro" id="IPR001714">
    <property type="entry name" value="Pept_M24_MAP"/>
</dbReference>
<feature type="binding site" evidence="6">
    <location>
        <position position="105"/>
    </location>
    <ligand>
        <name>a divalent metal cation</name>
        <dbReference type="ChEBI" id="CHEBI:60240"/>
        <label>2</label>
        <note>catalytic</note>
    </ligand>
</feature>
<dbReference type="PANTHER" id="PTHR43330">
    <property type="entry name" value="METHIONINE AMINOPEPTIDASE"/>
    <property type="match status" value="1"/>
</dbReference>
<dbReference type="GO" id="GO:0004239">
    <property type="term" value="F:initiator methionyl aminopeptidase activity"/>
    <property type="evidence" value="ECO:0007669"/>
    <property type="project" value="UniProtKB-UniRule"/>
</dbReference>
<feature type="binding site" evidence="6">
    <location>
        <position position="77"/>
    </location>
    <ligand>
        <name>substrate</name>
    </ligand>
</feature>
<feature type="binding site" evidence="6">
    <location>
        <position position="232"/>
    </location>
    <ligand>
        <name>a divalent metal cation</name>
        <dbReference type="ChEBI" id="CHEBI:60240"/>
        <label>1</label>
    </ligand>
</feature>
<dbReference type="GO" id="GO:0005829">
    <property type="term" value="C:cytosol"/>
    <property type="evidence" value="ECO:0007669"/>
    <property type="project" value="TreeGrafter"/>
</dbReference>
<evidence type="ECO:0000256" key="3">
    <source>
        <dbReference type="ARBA" id="ARBA00022670"/>
    </source>
</evidence>
<dbReference type="AlphaFoldDB" id="A0AAP2DHL8"/>
<sequence length="270" mass="30050">MVNLKTEEELVIIRESSQLLGKAHGEIARLVKPGVKTMALDKLAEEYIRDHGGIPSFKNYRGFPASLCISVNEIVVHGFPGSYEIKEGDIISIDCGVQYKGYHSDSAYTYPLEGVKPETLLLLERTYDSLYLGIAQAKAGNRIGDVAHAIQSYVESFGYGVVRELVGHGVGKKLHEDPEVPNYGKRGKGVKIVAGMVFAIEPMINQGTKSVVQERDGWTIRTADKKPSAHFEHMVAIHADRTEVLTTHQYIEENYSYKWRSKGQLSKMVP</sequence>
<dbReference type="InterPro" id="IPR000994">
    <property type="entry name" value="Pept_M24"/>
</dbReference>
<feature type="binding site" evidence="6">
    <location>
        <position position="105"/>
    </location>
    <ligand>
        <name>a divalent metal cation</name>
        <dbReference type="ChEBI" id="CHEBI:60240"/>
        <label>1</label>
    </ligand>
</feature>
<dbReference type="Proteomes" id="UP001319200">
    <property type="component" value="Unassembled WGS sequence"/>
</dbReference>
<feature type="binding site" evidence="6">
    <location>
        <position position="168"/>
    </location>
    <ligand>
        <name>a divalent metal cation</name>
        <dbReference type="ChEBI" id="CHEBI:60240"/>
        <label>2</label>
        <note>catalytic</note>
    </ligand>
</feature>
<evidence type="ECO:0000256" key="6">
    <source>
        <dbReference type="HAMAP-Rule" id="MF_01974"/>
    </source>
</evidence>
<comment type="catalytic activity">
    <reaction evidence="6 7">
        <text>Release of N-terminal amino acids, preferentially methionine, from peptides and arylamides.</text>
        <dbReference type="EC" id="3.4.11.18"/>
    </reaction>
</comment>